<dbReference type="InterPro" id="IPR036457">
    <property type="entry name" value="PPM-type-like_dom_sf"/>
</dbReference>
<protein>
    <submittedName>
        <fullName evidence="1">Uncharacterized protein</fullName>
    </submittedName>
</protein>
<proteinExistence type="predicted"/>
<name>A0AAP0KIP7_9MAGN</name>
<reference evidence="1 2" key="1">
    <citation type="submission" date="2024-01" db="EMBL/GenBank/DDBJ databases">
        <title>Genome assemblies of Stephania.</title>
        <authorList>
            <person name="Yang L."/>
        </authorList>
    </citation>
    <scope>NUCLEOTIDE SEQUENCE [LARGE SCALE GENOMIC DNA]</scope>
    <source>
        <strain evidence="1">YNDBR</strain>
        <tissue evidence="1">Leaf</tissue>
    </source>
</reference>
<dbReference type="AlphaFoldDB" id="A0AAP0KIP7"/>
<dbReference type="Proteomes" id="UP001420932">
    <property type="component" value="Unassembled WGS sequence"/>
</dbReference>
<evidence type="ECO:0000313" key="2">
    <source>
        <dbReference type="Proteomes" id="UP001420932"/>
    </source>
</evidence>
<dbReference type="Gene3D" id="3.60.40.10">
    <property type="entry name" value="PPM-type phosphatase domain"/>
    <property type="match status" value="1"/>
</dbReference>
<dbReference type="EMBL" id="JBBNAF010000004">
    <property type="protein sequence ID" value="KAK9152478.1"/>
    <property type="molecule type" value="Genomic_DNA"/>
</dbReference>
<comment type="caution">
    <text evidence="1">The sequence shown here is derived from an EMBL/GenBank/DDBJ whole genome shotgun (WGS) entry which is preliminary data.</text>
</comment>
<sequence length="73" mass="8582">MFRLILSKSSTKLGITKRLIKKALTKATSKNRMTYVELVQRTPPRRQFHDDISVIVLFLDHKLAENSYCRVLY</sequence>
<gene>
    <name evidence="1" type="ORF">Syun_010787</name>
</gene>
<accession>A0AAP0KIP7</accession>
<organism evidence="1 2">
    <name type="scientific">Stephania yunnanensis</name>
    <dbReference type="NCBI Taxonomy" id="152371"/>
    <lineage>
        <taxon>Eukaryota</taxon>
        <taxon>Viridiplantae</taxon>
        <taxon>Streptophyta</taxon>
        <taxon>Embryophyta</taxon>
        <taxon>Tracheophyta</taxon>
        <taxon>Spermatophyta</taxon>
        <taxon>Magnoliopsida</taxon>
        <taxon>Ranunculales</taxon>
        <taxon>Menispermaceae</taxon>
        <taxon>Menispermoideae</taxon>
        <taxon>Cissampelideae</taxon>
        <taxon>Stephania</taxon>
    </lineage>
</organism>
<keyword evidence="2" id="KW-1185">Reference proteome</keyword>
<evidence type="ECO:0000313" key="1">
    <source>
        <dbReference type="EMBL" id="KAK9152478.1"/>
    </source>
</evidence>